<keyword evidence="2" id="KW-1133">Transmembrane helix</keyword>
<dbReference type="EMBL" id="JBHSMI010000019">
    <property type="protein sequence ID" value="MFC5402980.1"/>
    <property type="molecule type" value="Genomic_DNA"/>
</dbReference>
<gene>
    <name evidence="3" type="primary">yunB</name>
    <name evidence="3" type="ORF">ACFPOF_09510</name>
</gene>
<proteinExistence type="predicted"/>
<evidence type="ECO:0000256" key="2">
    <source>
        <dbReference type="SAM" id="Phobius"/>
    </source>
</evidence>
<evidence type="ECO:0000313" key="4">
    <source>
        <dbReference type="Proteomes" id="UP001596113"/>
    </source>
</evidence>
<dbReference type="Pfam" id="PF09560">
    <property type="entry name" value="Spore_YunB"/>
    <property type="match status" value="1"/>
</dbReference>
<keyword evidence="4" id="KW-1185">Reference proteome</keyword>
<feature type="region of interest" description="Disordered" evidence="1">
    <location>
        <begin position="289"/>
        <end position="318"/>
    </location>
</feature>
<dbReference type="NCBIfam" id="TIGR02832">
    <property type="entry name" value="spo_yunB"/>
    <property type="match status" value="1"/>
</dbReference>
<dbReference type="InterPro" id="IPR014197">
    <property type="entry name" value="Sporulation_prot_YunB"/>
</dbReference>
<evidence type="ECO:0000256" key="1">
    <source>
        <dbReference type="SAM" id="MobiDB-lite"/>
    </source>
</evidence>
<feature type="transmembrane region" description="Helical" evidence="2">
    <location>
        <begin position="83"/>
        <end position="102"/>
    </location>
</feature>
<keyword evidence="2" id="KW-0472">Membrane</keyword>
<evidence type="ECO:0000313" key="3">
    <source>
        <dbReference type="EMBL" id="MFC5402980.1"/>
    </source>
</evidence>
<protein>
    <submittedName>
        <fullName evidence="3">Sporulation protein YunB</fullName>
    </submittedName>
</protein>
<dbReference type="Proteomes" id="UP001596113">
    <property type="component" value="Unassembled WGS sequence"/>
</dbReference>
<organism evidence="3 4">
    <name type="scientific">Cohnella soli</name>
    <dbReference type="NCBI Taxonomy" id="425005"/>
    <lineage>
        <taxon>Bacteria</taxon>
        <taxon>Bacillati</taxon>
        <taxon>Bacillota</taxon>
        <taxon>Bacilli</taxon>
        <taxon>Bacillales</taxon>
        <taxon>Paenibacillaceae</taxon>
        <taxon>Cohnella</taxon>
    </lineage>
</organism>
<name>A0ABW0HRV5_9BACL</name>
<accession>A0ABW0HRV5</accession>
<reference evidence="4" key="1">
    <citation type="journal article" date="2019" name="Int. J. Syst. Evol. Microbiol.">
        <title>The Global Catalogue of Microorganisms (GCM) 10K type strain sequencing project: providing services to taxonomists for standard genome sequencing and annotation.</title>
        <authorList>
            <consortium name="The Broad Institute Genomics Platform"/>
            <consortium name="The Broad Institute Genome Sequencing Center for Infectious Disease"/>
            <person name="Wu L."/>
            <person name="Ma J."/>
        </authorList>
    </citation>
    <scope>NUCLEOTIDE SEQUENCE [LARGE SCALE GENOMIC DNA]</scope>
    <source>
        <strain evidence="4">CGMCC 1.18575</strain>
    </source>
</reference>
<sequence>MRRKWGRKFPFDLLGGGSFPKLQPRKWGSGAKFNWSANGTPYRPPPRKWGTRRWFAPPTKIGLAPAKKWQSAQPRKRMKRRHFWLIMAFLFAFIIVEGLLFLDRELRKPLMFLAKVRVNQMATEAINAALTDNIAQMADSDRMIRWKTNQSGKITGFEIDYKQQMAITAKAIETVTGVLKRYEDVPERIPIGHALNSPFISSIGPSVSVKFHPASAVKADVQTKQSEAGINMVLVEVDVRIRTEIAVVIPFDQEAQEIETSIPLSFALVVGDVPAYYYDGSGNPVGNSAAQAPPIVLPGNDSTKEPLSALPLEKDKGH</sequence>
<dbReference type="RefSeq" id="WP_378131923.1">
    <property type="nucleotide sequence ID" value="NZ_JBHSMI010000019.1"/>
</dbReference>
<comment type="caution">
    <text evidence="3">The sequence shown here is derived from an EMBL/GenBank/DDBJ whole genome shotgun (WGS) entry which is preliminary data.</text>
</comment>
<keyword evidence="2" id="KW-0812">Transmembrane</keyword>